<evidence type="ECO:0000256" key="1">
    <source>
        <dbReference type="SAM" id="Phobius"/>
    </source>
</evidence>
<reference evidence="2 3" key="1">
    <citation type="journal article" date="2016" name="Nat. Commun.">
        <title>Thousands of microbial genomes shed light on interconnected biogeochemical processes in an aquifer system.</title>
        <authorList>
            <person name="Anantharaman K."/>
            <person name="Brown C.T."/>
            <person name="Hug L.A."/>
            <person name="Sharon I."/>
            <person name="Castelle C.J."/>
            <person name="Probst A.J."/>
            <person name="Thomas B.C."/>
            <person name="Singh A."/>
            <person name="Wilkins M.J."/>
            <person name="Karaoz U."/>
            <person name="Brodie E.L."/>
            <person name="Williams K.H."/>
            <person name="Hubbard S.S."/>
            <person name="Banfield J.F."/>
        </authorList>
    </citation>
    <scope>NUCLEOTIDE SEQUENCE [LARGE SCALE GENOMIC DNA]</scope>
</reference>
<sequence length="162" mass="18446">MGRNFYSMRRKLMADFRLNHLHFGAKIIVIAFFFLVCIGLILSMNTASKAVKMRQAKAKAIGLQPNQFFNEDDKFLHFKDAHAHLYGHALVFFAVAAVFIFSGVKEMYKILVAALMVVTLLVHTYGLINIKVGIEIASMVLYSILLIYMMVVSMLAMYKKEK</sequence>
<keyword evidence="1" id="KW-1133">Transmembrane helix</keyword>
<proteinExistence type="predicted"/>
<comment type="caution">
    <text evidence="2">The sequence shown here is derived from an EMBL/GenBank/DDBJ whole genome shotgun (WGS) entry which is preliminary data.</text>
</comment>
<accession>A0A1F7RNM8</accession>
<protein>
    <submittedName>
        <fullName evidence="2">Uncharacterized protein</fullName>
    </submittedName>
</protein>
<name>A0A1F7RNM8_9BACT</name>
<dbReference type="EMBL" id="MGDB01000011">
    <property type="protein sequence ID" value="OGL43156.1"/>
    <property type="molecule type" value="Genomic_DNA"/>
</dbReference>
<feature type="transmembrane region" description="Helical" evidence="1">
    <location>
        <begin position="85"/>
        <end position="104"/>
    </location>
</feature>
<organism evidence="2 3">
    <name type="scientific">Candidatus Schekmanbacteria bacterium GWA2_38_11</name>
    <dbReference type="NCBI Taxonomy" id="1817876"/>
    <lineage>
        <taxon>Bacteria</taxon>
        <taxon>Candidatus Schekmaniibacteriota</taxon>
    </lineage>
</organism>
<evidence type="ECO:0000313" key="3">
    <source>
        <dbReference type="Proteomes" id="UP000178526"/>
    </source>
</evidence>
<feature type="transmembrane region" description="Helical" evidence="1">
    <location>
        <begin position="21"/>
        <end position="44"/>
    </location>
</feature>
<keyword evidence="1" id="KW-0472">Membrane</keyword>
<dbReference type="AlphaFoldDB" id="A0A1F7RNM8"/>
<gene>
    <name evidence="2" type="ORF">A2042_06385</name>
</gene>
<dbReference type="Proteomes" id="UP000178526">
    <property type="component" value="Unassembled WGS sequence"/>
</dbReference>
<feature type="transmembrane region" description="Helical" evidence="1">
    <location>
        <begin position="111"/>
        <end position="130"/>
    </location>
</feature>
<feature type="transmembrane region" description="Helical" evidence="1">
    <location>
        <begin position="136"/>
        <end position="158"/>
    </location>
</feature>
<evidence type="ECO:0000313" key="2">
    <source>
        <dbReference type="EMBL" id="OGL43156.1"/>
    </source>
</evidence>
<keyword evidence="1" id="KW-0812">Transmembrane</keyword>